<proteinExistence type="predicted"/>
<dbReference type="KEGG" id="fek:C1H87_20615"/>
<reference evidence="2 3" key="1">
    <citation type="submission" date="2018-01" db="EMBL/GenBank/DDBJ databases">
        <title>Complete genome sequence of Flavivirga eckloniae ECD14 isolated from seaweed Ecklonia cava.</title>
        <authorList>
            <person name="Lee J.H."/>
            <person name="Baik K.S."/>
            <person name="Seong C.N."/>
        </authorList>
    </citation>
    <scope>NUCLEOTIDE SEQUENCE [LARGE SCALE GENOMIC DNA]</scope>
    <source>
        <strain evidence="2 3">ECD14</strain>
    </source>
</reference>
<dbReference type="SUPFAM" id="SSF51735">
    <property type="entry name" value="NAD(P)-binding Rossmann-fold domains"/>
    <property type="match status" value="1"/>
</dbReference>
<dbReference type="OrthoDB" id="329806at2"/>
<protein>
    <submittedName>
        <fullName evidence="2">Sterol-4-alpha-carboxylate 3-dehydrogenase</fullName>
    </submittedName>
</protein>
<evidence type="ECO:0000313" key="3">
    <source>
        <dbReference type="Proteomes" id="UP000235826"/>
    </source>
</evidence>
<dbReference type="AlphaFoldDB" id="A0A2K9PV91"/>
<dbReference type="RefSeq" id="WP_102757626.1">
    <property type="nucleotide sequence ID" value="NZ_CP025791.1"/>
</dbReference>
<dbReference type="InterPro" id="IPR050177">
    <property type="entry name" value="Lipid_A_modif_metabolic_enz"/>
</dbReference>
<dbReference type="Proteomes" id="UP000235826">
    <property type="component" value="Chromosome"/>
</dbReference>
<dbReference type="InterPro" id="IPR036291">
    <property type="entry name" value="NAD(P)-bd_dom_sf"/>
</dbReference>
<evidence type="ECO:0000313" key="2">
    <source>
        <dbReference type="EMBL" id="AUP80983.1"/>
    </source>
</evidence>
<evidence type="ECO:0000259" key="1">
    <source>
        <dbReference type="Pfam" id="PF01370"/>
    </source>
</evidence>
<keyword evidence="3" id="KW-1185">Reference proteome</keyword>
<sequence>MKVLLTGATGFLGWRTLEVLADDPRISTIVATGRTLKNTHQVKHEKVTYILGDLENISFVKELVKDVDYIIHAAALSSPWGKREWFEKANIQTQQNLIKVAQENKIKNFVFISTPSIYFEFKDKFNVKEDDTLPKTLINAYAETKRKAEIVLANSGLTHVILRPRAIIGRGDTVIMPRLIRAFDEGRLKIIGNGKNIADLTSVENVANAILLALVAKDKALNETYNITNDEPVVLWDAITNVLTQLGKKAPEKKLPYKLVKTIATLLELKASLTNKKEPPLTKYGVGTLAKSLTMDISKAKQLLGYNPKVTTQEAINEFVNWYRSNGKQ</sequence>
<dbReference type="PANTHER" id="PTHR43245">
    <property type="entry name" value="BIFUNCTIONAL POLYMYXIN RESISTANCE PROTEIN ARNA"/>
    <property type="match status" value="1"/>
</dbReference>
<accession>A0A2K9PV91</accession>
<dbReference type="Gene3D" id="3.40.50.720">
    <property type="entry name" value="NAD(P)-binding Rossmann-like Domain"/>
    <property type="match status" value="1"/>
</dbReference>
<organism evidence="2 3">
    <name type="scientific">Flavivirga eckloniae</name>
    <dbReference type="NCBI Taxonomy" id="1803846"/>
    <lineage>
        <taxon>Bacteria</taxon>
        <taxon>Pseudomonadati</taxon>
        <taxon>Bacteroidota</taxon>
        <taxon>Flavobacteriia</taxon>
        <taxon>Flavobacteriales</taxon>
        <taxon>Flavobacteriaceae</taxon>
        <taxon>Flavivirga</taxon>
    </lineage>
</organism>
<feature type="domain" description="NAD-dependent epimerase/dehydratase" evidence="1">
    <location>
        <begin position="3"/>
        <end position="227"/>
    </location>
</feature>
<dbReference type="Pfam" id="PF01370">
    <property type="entry name" value="Epimerase"/>
    <property type="match status" value="1"/>
</dbReference>
<dbReference type="EMBL" id="CP025791">
    <property type="protein sequence ID" value="AUP80983.1"/>
    <property type="molecule type" value="Genomic_DNA"/>
</dbReference>
<dbReference type="PANTHER" id="PTHR43245:SF51">
    <property type="entry name" value="SHORT CHAIN DEHYDROGENASE_REDUCTASE FAMILY 42E, MEMBER 2"/>
    <property type="match status" value="1"/>
</dbReference>
<gene>
    <name evidence="2" type="ORF">C1H87_20615</name>
</gene>
<dbReference type="InterPro" id="IPR001509">
    <property type="entry name" value="Epimerase_deHydtase"/>
</dbReference>
<name>A0A2K9PV91_9FLAO</name>